<keyword evidence="2" id="KW-0004">4Fe-4S</keyword>
<dbReference type="GO" id="GO:0016491">
    <property type="term" value="F:oxidoreductase activity"/>
    <property type="evidence" value="ECO:0007669"/>
    <property type="project" value="UniProtKB-KW"/>
</dbReference>
<dbReference type="KEGG" id="cck:Ccar_17670"/>
<keyword evidence="3" id="KW-0349">Heme</keyword>
<reference evidence="9 10" key="1">
    <citation type="submission" date="2009-06" db="EMBL/GenBank/DDBJ databases">
        <title>The draft genome of Clostridium carboxidivorans P7.</title>
        <authorList>
            <consortium name="US DOE Joint Genome Institute (JGI-PGF)"/>
            <person name="Lucas S."/>
            <person name="Copeland A."/>
            <person name="Lapidus A."/>
            <person name="Glavina del Rio T."/>
            <person name="Tice H."/>
            <person name="Bruce D."/>
            <person name="Goodwin L."/>
            <person name="Pitluck S."/>
            <person name="Larimer F."/>
            <person name="Land M.L."/>
            <person name="Hauser L."/>
            <person name="Hemme C.L."/>
        </authorList>
    </citation>
    <scope>NUCLEOTIDE SEQUENCE [LARGE SCALE GENOMIC DNA]</scope>
    <source>
        <strain evidence="9 10">P7</strain>
    </source>
</reference>
<evidence type="ECO:0000313" key="10">
    <source>
        <dbReference type="Proteomes" id="UP000004198"/>
    </source>
</evidence>
<accession>C6PSG6</accession>
<proteinExistence type="inferred from homology"/>
<evidence type="ECO:0000256" key="2">
    <source>
        <dbReference type="ARBA" id="ARBA00022485"/>
    </source>
</evidence>
<gene>
    <name evidence="9" type="ORF">CcarbDRAFT_1733</name>
</gene>
<keyword evidence="5" id="KW-0560">Oxidoreductase</keyword>
<dbReference type="InterPro" id="IPR051329">
    <property type="entry name" value="NIR_SIR_4Fe-4S"/>
</dbReference>
<dbReference type="RefSeq" id="WP_007060618.1">
    <property type="nucleotide sequence ID" value="NZ_ACVI01000022.1"/>
</dbReference>
<feature type="domain" description="Nitrite/sulphite reductase 4Fe-4S" evidence="8">
    <location>
        <begin position="17"/>
        <end position="152"/>
    </location>
</feature>
<dbReference type="PANTHER" id="PTHR32439:SF0">
    <property type="entry name" value="FERREDOXIN--NITRITE REDUCTASE, CHLOROPLASTIC"/>
    <property type="match status" value="1"/>
</dbReference>
<name>C6PSG6_9CLOT</name>
<dbReference type="GO" id="GO:0046872">
    <property type="term" value="F:metal ion binding"/>
    <property type="evidence" value="ECO:0007669"/>
    <property type="project" value="UniProtKB-KW"/>
</dbReference>
<evidence type="ECO:0000256" key="3">
    <source>
        <dbReference type="ARBA" id="ARBA00022617"/>
    </source>
</evidence>
<dbReference type="InterPro" id="IPR006067">
    <property type="entry name" value="NO2/SO3_Rdtase_4Fe4S_dom"/>
</dbReference>
<evidence type="ECO:0000256" key="1">
    <source>
        <dbReference type="ARBA" id="ARBA00010429"/>
    </source>
</evidence>
<keyword evidence="10" id="KW-1185">Reference proteome</keyword>
<dbReference type="InterPro" id="IPR006066">
    <property type="entry name" value="NO2/SO3_Rdtase_FeS/sirohaem_BS"/>
</dbReference>
<dbReference type="GO" id="GO:0051539">
    <property type="term" value="F:4 iron, 4 sulfur cluster binding"/>
    <property type="evidence" value="ECO:0007669"/>
    <property type="project" value="UniProtKB-KW"/>
</dbReference>
<dbReference type="PANTHER" id="PTHR32439">
    <property type="entry name" value="FERREDOXIN--NITRITE REDUCTASE, CHLOROPLASTIC"/>
    <property type="match status" value="1"/>
</dbReference>
<dbReference type="PRINTS" id="PR00397">
    <property type="entry name" value="SIROHAEM"/>
</dbReference>
<dbReference type="eggNOG" id="COG0155">
    <property type="taxonomic scope" value="Bacteria"/>
</dbReference>
<dbReference type="EMBL" id="ACVI01000022">
    <property type="protein sequence ID" value="EET87844.1"/>
    <property type="molecule type" value="Genomic_DNA"/>
</dbReference>
<sequence>MFKHLSPTPKTFIGYTISCTGKEFCNLAIVETKKKAKQVIEYLDSKIKLDTPIRIHFTGCPNSCGQKHIADISLQGALIKTDTSCDEAFTIWLGGTLNNTGKFAENLNLRVKSDSVHLVIEKIVLFFKNNKLENEVFNEFVSRIGIDEIKKNI</sequence>
<protein>
    <submittedName>
        <fullName evidence="9">Nitrite and sulphite reductase 4Fe-4S region</fullName>
    </submittedName>
</protein>
<dbReference type="SUPFAM" id="SSF56014">
    <property type="entry name" value="Nitrite and sulphite reductase 4Fe-4S domain-like"/>
    <property type="match status" value="1"/>
</dbReference>
<keyword evidence="6" id="KW-0408">Iron</keyword>
<organism evidence="9 10">
    <name type="scientific">Clostridium carboxidivorans P7</name>
    <dbReference type="NCBI Taxonomy" id="536227"/>
    <lineage>
        <taxon>Bacteria</taxon>
        <taxon>Bacillati</taxon>
        <taxon>Bacillota</taxon>
        <taxon>Clostridia</taxon>
        <taxon>Eubacteriales</taxon>
        <taxon>Clostridiaceae</taxon>
        <taxon>Clostridium</taxon>
    </lineage>
</organism>
<evidence type="ECO:0000256" key="6">
    <source>
        <dbReference type="ARBA" id="ARBA00023004"/>
    </source>
</evidence>
<dbReference type="Gene3D" id="3.30.413.10">
    <property type="entry name" value="Sulfite Reductase Hemoprotein, domain 1"/>
    <property type="match status" value="1"/>
</dbReference>
<dbReference type="STRING" id="536227.Ccar_17670"/>
<evidence type="ECO:0000256" key="4">
    <source>
        <dbReference type="ARBA" id="ARBA00022723"/>
    </source>
</evidence>
<keyword evidence="7" id="KW-0411">Iron-sulfur</keyword>
<evidence type="ECO:0000256" key="7">
    <source>
        <dbReference type="ARBA" id="ARBA00023014"/>
    </source>
</evidence>
<dbReference type="Proteomes" id="UP000004198">
    <property type="component" value="Unassembled WGS sequence"/>
</dbReference>
<dbReference type="GO" id="GO:0020037">
    <property type="term" value="F:heme binding"/>
    <property type="evidence" value="ECO:0007669"/>
    <property type="project" value="InterPro"/>
</dbReference>
<comment type="similarity">
    <text evidence="1">Belongs to the nitrite and sulfite reductase 4Fe-4S domain family.</text>
</comment>
<evidence type="ECO:0000313" key="9">
    <source>
        <dbReference type="EMBL" id="EET87844.1"/>
    </source>
</evidence>
<dbReference type="OrthoDB" id="9803707at2"/>
<comment type="caution">
    <text evidence="9">The sequence shown here is derived from an EMBL/GenBank/DDBJ whole genome shotgun (WGS) entry which is preliminary data.</text>
</comment>
<evidence type="ECO:0000259" key="8">
    <source>
        <dbReference type="Pfam" id="PF01077"/>
    </source>
</evidence>
<dbReference type="Pfam" id="PF01077">
    <property type="entry name" value="NIR_SIR"/>
    <property type="match status" value="1"/>
</dbReference>
<dbReference type="InterPro" id="IPR045854">
    <property type="entry name" value="NO2/SO3_Rdtase_4Fe4S_sf"/>
</dbReference>
<dbReference type="PATRIC" id="fig|536227.13.peg.3710"/>
<evidence type="ECO:0000256" key="5">
    <source>
        <dbReference type="ARBA" id="ARBA00023002"/>
    </source>
</evidence>
<keyword evidence="4" id="KW-0479">Metal-binding</keyword>
<dbReference type="AlphaFoldDB" id="C6PSG6"/>